<feature type="transmembrane region" description="Helical" evidence="2">
    <location>
        <begin position="129"/>
        <end position="151"/>
    </location>
</feature>
<feature type="transmembrane region" description="Helical" evidence="2">
    <location>
        <begin position="67"/>
        <end position="87"/>
    </location>
</feature>
<dbReference type="EMBL" id="QICA01000002">
    <property type="protein sequence ID" value="RNL39612.1"/>
    <property type="molecule type" value="Genomic_DNA"/>
</dbReference>
<protein>
    <submittedName>
        <fullName evidence="3">Uncharacterized protein</fullName>
    </submittedName>
</protein>
<feature type="transmembrane region" description="Helical" evidence="2">
    <location>
        <begin position="42"/>
        <end position="61"/>
    </location>
</feature>
<feature type="transmembrane region" description="Helical" evidence="2">
    <location>
        <begin position="244"/>
        <end position="266"/>
    </location>
</feature>
<feature type="region of interest" description="Disordered" evidence="1">
    <location>
        <begin position="169"/>
        <end position="205"/>
    </location>
</feature>
<feature type="transmembrane region" description="Helical" evidence="2">
    <location>
        <begin position="272"/>
        <end position="292"/>
    </location>
</feature>
<evidence type="ECO:0000313" key="4">
    <source>
        <dbReference type="Proteomes" id="UP000278327"/>
    </source>
</evidence>
<keyword evidence="4" id="KW-1185">Reference proteome</keyword>
<keyword evidence="2" id="KW-0812">Transmembrane</keyword>
<evidence type="ECO:0000256" key="2">
    <source>
        <dbReference type="SAM" id="Phobius"/>
    </source>
</evidence>
<dbReference type="AlphaFoldDB" id="A0A3N0AXM5"/>
<reference evidence="3 4" key="1">
    <citation type="journal article" date="2019" name="Microbiol. Resour. Announc.">
        <title>Draft Genome Sequences of Type Strains of Gordonibacter faecihominis, Paraeggerthella hongkongensis, Parvibacter caecicola,Slackia equolifaciens, Slackia faecicanis, and Slackia isoflavoniconvertens.</title>
        <authorList>
            <person name="Danylec N."/>
            <person name="Stoll D.A."/>
            <person name="Dotsch A."/>
            <person name="Huch M."/>
        </authorList>
    </citation>
    <scope>NUCLEOTIDE SEQUENCE [LARGE SCALE GENOMIC DNA]</scope>
    <source>
        <strain evidence="3 4">DSM 18785</strain>
    </source>
</reference>
<proteinExistence type="predicted"/>
<feature type="transmembrane region" description="Helical" evidence="2">
    <location>
        <begin position="12"/>
        <end position="30"/>
    </location>
</feature>
<gene>
    <name evidence="3" type="ORF">DMP10_01375</name>
</gene>
<sequence>MEALMTVLAPKHLFMLLCAAMPIQMLYYWLLQRAIPPKSKKAYWVVGVSLSLVVAALRPIMPEVLRGSFGMVLSVLVPIFLLGGPLVRRISVCCIGMICMAVGELSGGLFWIAVTGLEVMSPDYAFANAGAYVASGIVGYGMVMTPCMLGLAKFCRRFFPDAVTTAASRKGSGRTQNAQDVRNARDAQDARAGERAGKQASGEVGARGAQAAVEVGVQAAAEVGMQASDRPSEGGTRSLWLQRIALLPLVQLPFVFLLLLISYNLLRGETHYVVWSAGLLFACVIVDLLLFVQISRSMESRRTEIEAALLEERLAGYLRESAAVQELLGDTARLRHDLRNHQAVVATLCERGDRAAALGYLEDVVGSL</sequence>
<name>A0A3N0AXM5_9ACTN</name>
<comment type="caution">
    <text evidence="3">The sequence shown here is derived from an EMBL/GenBank/DDBJ whole genome shotgun (WGS) entry which is preliminary data.</text>
</comment>
<dbReference type="RefSeq" id="WP_117284905.1">
    <property type="nucleotide sequence ID" value="NZ_JAMTCE010000009.1"/>
</dbReference>
<keyword evidence="2" id="KW-1133">Transmembrane helix</keyword>
<accession>A0A3N0AXM5</accession>
<organism evidence="3 4">
    <name type="scientific">Adlercreutzia equolifaciens subsp. celatus DSM 18785</name>
    <dbReference type="NCBI Taxonomy" id="1121021"/>
    <lineage>
        <taxon>Bacteria</taxon>
        <taxon>Bacillati</taxon>
        <taxon>Actinomycetota</taxon>
        <taxon>Coriobacteriia</taxon>
        <taxon>Eggerthellales</taxon>
        <taxon>Eggerthellaceae</taxon>
        <taxon>Adlercreutzia</taxon>
    </lineage>
</organism>
<feature type="transmembrane region" description="Helical" evidence="2">
    <location>
        <begin position="94"/>
        <end position="117"/>
    </location>
</feature>
<dbReference type="Proteomes" id="UP000278327">
    <property type="component" value="Unassembled WGS sequence"/>
</dbReference>
<evidence type="ECO:0000313" key="3">
    <source>
        <dbReference type="EMBL" id="RNL39612.1"/>
    </source>
</evidence>
<feature type="compositionally biased region" description="Basic and acidic residues" evidence="1">
    <location>
        <begin position="182"/>
        <end position="197"/>
    </location>
</feature>
<evidence type="ECO:0000256" key="1">
    <source>
        <dbReference type="SAM" id="MobiDB-lite"/>
    </source>
</evidence>
<keyword evidence="2" id="KW-0472">Membrane</keyword>